<organism evidence="2">
    <name type="scientific">virus sp. ctE0n6</name>
    <dbReference type="NCBI Taxonomy" id="2827985"/>
    <lineage>
        <taxon>Viruses</taxon>
    </lineage>
</organism>
<dbReference type="SUPFAM" id="SSF56300">
    <property type="entry name" value="Metallo-dependent phosphatases"/>
    <property type="match status" value="1"/>
</dbReference>
<protein>
    <submittedName>
        <fullName evidence="2">DNA polymerase II small subunit</fullName>
    </submittedName>
</protein>
<reference evidence="2" key="1">
    <citation type="journal article" date="2021" name="Proc. Natl. Acad. Sci. U.S.A.">
        <title>A Catalog of Tens of Thousands of Viruses from Human Metagenomes Reveals Hidden Associations with Chronic Diseases.</title>
        <authorList>
            <person name="Tisza M.J."/>
            <person name="Buck C.B."/>
        </authorList>
    </citation>
    <scope>NUCLEOTIDE SEQUENCE</scope>
    <source>
        <strain evidence="2">CtE0n6</strain>
    </source>
</reference>
<evidence type="ECO:0000313" key="2">
    <source>
        <dbReference type="EMBL" id="DAE29921.1"/>
    </source>
</evidence>
<keyword evidence="1" id="KW-0175">Coiled coil</keyword>
<dbReference type="InterPro" id="IPR029052">
    <property type="entry name" value="Metallo-depent_PP-like"/>
</dbReference>
<evidence type="ECO:0000256" key="1">
    <source>
        <dbReference type="SAM" id="Coils"/>
    </source>
</evidence>
<feature type="coiled-coil region" evidence="1">
    <location>
        <begin position="69"/>
        <end position="106"/>
    </location>
</feature>
<sequence length="393" mass="46251">MRDYLRGMSKEEFAKAMNDCVDKMEGLNDKDWSEIVSDYDMDISRDCLRKSFTAPLGGYAIYRYMNELNSSDDEKLKEIEDKRLELEKEKIRFQDQRREYKKYLRQDARFEHLKDTIKAEIRKISSNKELTEPYCKPMNSNREAVLILSDWHIGVTNDNHWNKFNLDIAKQRINKLLNKTIEYCELHNVNTIHIEILGDIINGYLHVGNRIENEEDVISQTMTAAEILCEFVTELSAHITDVKIYSATGNHGRCTSNLKESIEVENFERLITWYMKSRLNNNRIEFIDNEIDDNIIVMRFLNETIYACHGHMDKPNSAISNLSRMLKEFPTEAHFGHYHSYKEFDEYDMTTTVNGTLSGVDEYAKRIRKTGSPMQVLMIYNEEGRECTYKIKL</sequence>
<name>A0A8S5RFR3_9VIRU</name>
<dbReference type="Gene3D" id="3.60.21.10">
    <property type="match status" value="1"/>
</dbReference>
<dbReference type="EMBL" id="BK059101">
    <property type="protein sequence ID" value="DAE29921.1"/>
    <property type="molecule type" value="Genomic_DNA"/>
</dbReference>
<accession>A0A8S5RFR3</accession>
<proteinExistence type="predicted"/>